<feature type="transmembrane region" description="Helical" evidence="1">
    <location>
        <begin position="15"/>
        <end position="35"/>
    </location>
</feature>
<evidence type="ECO:0000313" key="3">
    <source>
        <dbReference type="Proteomes" id="UP001457282"/>
    </source>
</evidence>
<feature type="transmembrane region" description="Helical" evidence="1">
    <location>
        <begin position="86"/>
        <end position="109"/>
    </location>
</feature>
<feature type="transmembrane region" description="Helical" evidence="1">
    <location>
        <begin position="141"/>
        <end position="163"/>
    </location>
</feature>
<dbReference type="Proteomes" id="UP001457282">
    <property type="component" value="Unassembled WGS sequence"/>
</dbReference>
<dbReference type="EMBL" id="JBEDUW010000002">
    <property type="protein sequence ID" value="KAK9946689.1"/>
    <property type="molecule type" value="Genomic_DNA"/>
</dbReference>
<name>A0AAW1YC59_RUBAR</name>
<accession>A0AAW1YC59</accession>
<dbReference type="AlphaFoldDB" id="A0AAW1YC59"/>
<comment type="caution">
    <text evidence="2">The sequence shown here is derived from an EMBL/GenBank/DDBJ whole genome shotgun (WGS) entry which is preliminary data.</text>
</comment>
<keyword evidence="1" id="KW-0812">Transmembrane</keyword>
<keyword evidence="1" id="KW-0472">Membrane</keyword>
<evidence type="ECO:0000313" key="2">
    <source>
        <dbReference type="EMBL" id="KAK9946689.1"/>
    </source>
</evidence>
<organism evidence="2 3">
    <name type="scientific">Rubus argutus</name>
    <name type="common">Southern blackberry</name>
    <dbReference type="NCBI Taxonomy" id="59490"/>
    <lineage>
        <taxon>Eukaryota</taxon>
        <taxon>Viridiplantae</taxon>
        <taxon>Streptophyta</taxon>
        <taxon>Embryophyta</taxon>
        <taxon>Tracheophyta</taxon>
        <taxon>Spermatophyta</taxon>
        <taxon>Magnoliopsida</taxon>
        <taxon>eudicotyledons</taxon>
        <taxon>Gunneridae</taxon>
        <taxon>Pentapetalae</taxon>
        <taxon>rosids</taxon>
        <taxon>fabids</taxon>
        <taxon>Rosales</taxon>
        <taxon>Rosaceae</taxon>
        <taxon>Rosoideae</taxon>
        <taxon>Rosoideae incertae sedis</taxon>
        <taxon>Rubus</taxon>
    </lineage>
</organism>
<feature type="transmembrane region" description="Helical" evidence="1">
    <location>
        <begin position="55"/>
        <end position="77"/>
    </location>
</feature>
<sequence>MVTCARCCLHNSMRALNFFVNVCGAGVIIYTLWLLKKWQDGVSELPPVPIAPKPWFIYTCLGVGIAVCLSTICSYMVAHCITNSTLLIYIVSIFSFLCLEVAVTVTIFYKMNWAAKLAEYIGEYHTKFKNFMLFHLYMCRLLAILILVPQIKCTVLAIILWAIGTEPRTHCNYSDHVTEFTYSFLVIPSPTSLLGMSRHGFRNYEALPRSDQYEYPPRQSFFTHIKTFFRRQFHRRVTLT</sequence>
<gene>
    <name evidence="2" type="ORF">M0R45_012138</name>
</gene>
<evidence type="ECO:0008006" key="4">
    <source>
        <dbReference type="Google" id="ProtNLM"/>
    </source>
</evidence>
<reference evidence="2 3" key="1">
    <citation type="journal article" date="2023" name="G3 (Bethesda)">
        <title>A chromosome-length genome assembly and annotation of blackberry (Rubus argutus, cv. 'Hillquist').</title>
        <authorList>
            <person name="Bruna T."/>
            <person name="Aryal R."/>
            <person name="Dudchenko O."/>
            <person name="Sargent D.J."/>
            <person name="Mead D."/>
            <person name="Buti M."/>
            <person name="Cavallini A."/>
            <person name="Hytonen T."/>
            <person name="Andres J."/>
            <person name="Pham M."/>
            <person name="Weisz D."/>
            <person name="Mascagni F."/>
            <person name="Usai G."/>
            <person name="Natali L."/>
            <person name="Bassil N."/>
            <person name="Fernandez G.E."/>
            <person name="Lomsadze A."/>
            <person name="Armour M."/>
            <person name="Olukolu B."/>
            <person name="Poorten T."/>
            <person name="Britton C."/>
            <person name="Davik J."/>
            <person name="Ashrafi H."/>
            <person name="Aiden E.L."/>
            <person name="Borodovsky M."/>
            <person name="Worthington M."/>
        </authorList>
    </citation>
    <scope>NUCLEOTIDE SEQUENCE [LARGE SCALE GENOMIC DNA]</scope>
    <source>
        <strain evidence="2">PI 553951</strain>
    </source>
</reference>
<keyword evidence="3" id="KW-1185">Reference proteome</keyword>
<evidence type="ECO:0000256" key="1">
    <source>
        <dbReference type="SAM" id="Phobius"/>
    </source>
</evidence>
<protein>
    <recommendedName>
        <fullName evidence="4">Tetraspanin-19-like</fullName>
    </recommendedName>
</protein>
<keyword evidence="1" id="KW-1133">Transmembrane helix</keyword>
<proteinExistence type="predicted"/>